<dbReference type="InterPro" id="IPR033116">
    <property type="entry name" value="TRYPSIN_SER"/>
</dbReference>
<dbReference type="PANTHER" id="PTHR24276:SF98">
    <property type="entry name" value="FI18310P1-RELATED"/>
    <property type="match status" value="1"/>
</dbReference>
<comment type="caution">
    <text evidence="6">The sequence shown here is derived from an EMBL/GenBank/DDBJ whole genome shotgun (WGS) entry which is preliminary data.</text>
</comment>
<dbReference type="PANTHER" id="PTHR24276">
    <property type="entry name" value="POLYSERASE-RELATED"/>
    <property type="match status" value="1"/>
</dbReference>
<dbReference type="GO" id="GO:0004252">
    <property type="term" value="F:serine-type endopeptidase activity"/>
    <property type="evidence" value="ECO:0007669"/>
    <property type="project" value="InterPro"/>
</dbReference>
<evidence type="ECO:0000256" key="4">
    <source>
        <dbReference type="ARBA" id="ARBA00023157"/>
    </source>
</evidence>
<feature type="domain" description="Peptidase S1" evidence="5">
    <location>
        <begin position="1"/>
        <end position="89"/>
    </location>
</feature>
<keyword evidence="7" id="KW-1185">Reference proteome</keyword>
<organism evidence="6 7">
    <name type="scientific">Leptosia nina</name>
    <dbReference type="NCBI Taxonomy" id="320188"/>
    <lineage>
        <taxon>Eukaryota</taxon>
        <taxon>Metazoa</taxon>
        <taxon>Ecdysozoa</taxon>
        <taxon>Arthropoda</taxon>
        <taxon>Hexapoda</taxon>
        <taxon>Insecta</taxon>
        <taxon>Pterygota</taxon>
        <taxon>Neoptera</taxon>
        <taxon>Endopterygota</taxon>
        <taxon>Lepidoptera</taxon>
        <taxon>Glossata</taxon>
        <taxon>Ditrysia</taxon>
        <taxon>Papilionoidea</taxon>
        <taxon>Pieridae</taxon>
        <taxon>Pierinae</taxon>
        <taxon>Leptosia</taxon>
    </lineage>
</organism>
<keyword evidence="4" id="KW-1015">Disulfide bond</keyword>
<dbReference type="SUPFAM" id="SSF50494">
    <property type="entry name" value="Trypsin-like serine proteases"/>
    <property type="match status" value="1"/>
</dbReference>
<dbReference type="Pfam" id="PF00089">
    <property type="entry name" value="Trypsin"/>
    <property type="match status" value="1"/>
</dbReference>
<name>A0AAV1JJB0_9NEOP</name>
<protein>
    <recommendedName>
        <fullName evidence="5">Peptidase S1 domain-containing protein</fullName>
    </recommendedName>
</protein>
<reference evidence="6 7" key="1">
    <citation type="submission" date="2023-11" db="EMBL/GenBank/DDBJ databases">
        <authorList>
            <person name="Okamura Y."/>
        </authorList>
    </citation>
    <scope>NUCLEOTIDE SEQUENCE [LARGE SCALE GENOMIC DNA]</scope>
</reference>
<proteinExistence type="predicted"/>
<evidence type="ECO:0000256" key="3">
    <source>
        <dbReference type="ARBA" id="ARBA00022825"/>
    </source>
</evidence>
<keyword evidence="1" id="KW-0645">Protease</keyword>
<sequence length="90" mass="9941">MINQTVIELDSCEETYEDINEVSDTVFCSTIVNSNQPNGACQGDSGGPVVANNKLQGLVSWGLDCEEKGFPDVNTNVYLFNDWINQHINK</sequence>
<dbReference type="InterPro" id="IPR001254">
    <property type="entry name" value="Trypsin_dom"/>
</dbReference>
<dbReference type="GO" id="GO:0006508">
    <property type="term" value="P:proteolysis"/>
    <property type="evidence" value="ECO:0007669"/>
    <property type="project" value="UniProtKB-KW"/>
</dbReference>
<evidence type="ECO:0000259" key="5">
    <source>
        <dbReference type="PROSITE" id="PS50240"/>
    </source>
</evidence>
<evidence type="ECO:0000313" key="6">
    <source>
        <dbReference type="EMBL" id="CAK1548124.1"/>
    </source>
</evidence>
<evidence type="ECO:0000313" key="7">
    <source>
        <dbReference type="Proteomes" id="UP001497472"/>
    </source>
</evidence>
<dbReference type="PROSITE" id="PS00135">
    <property type="entry name" value="TRYPSIN_SER"/>
    <property type="match status" value="1"/>
</dbReference>
<dbReference type="AlphaFoldDB" id="A0AAV1JJB0"/>
<dbReference type="InterPro" id="IPR043504">
    <property type="entry name" value="Peptidase_S1_PA_chymotrypsin"/>
</dbReference>
<evidence type="ECO:0000256" key="1">
    <source>
        <dbReference type="ARBA" id="ARBA00022670"/>
    </source>
</evidence>
<evidence type="ECO:0000256" key="2">
    <source>
        <dbReference type="ARBA" id="ARBA00022801"/>
    </source>
</evidence>
<dbReference type="Gene3D" id="2.40.10.10">
    <property type="entry name" value="Trypsin-like serine proteases"/>
    <property type="match status" value="1"/>
</dbReference>
<dbReference type="PROSITE" id="PS50240">
    <property type="entry name" value="TRYPSIN_DOM"/>
    <property type="match status" value="1"/>
</dbReference>
<accession>A0AAV1JJB0</accession>
<gene>
    <name evidence="6" type="ORF">LNINA_LOCUS7544</name>
</gene>
<dbReference type="EMBL" id="CAVLEF010000010">
    <property type="protein sequence ID" value="CAK1548124.1"/>
    <property type="molecule type" value="Genomic_DNA"/>
</dbReference>
<keyword evidence="3" id="KW-0720">Serine protease</keyword>
<dbReference type="InterPro" id="IPR009003">
    <property type="entry name" value="Peptidase_S1_PA"/>
</dbReference>
<keyword evidence="2" id="KW-0378">Hydrolase</keyword>
<dbReference type="InterPro" id="IPR050430">
    <property type="entry name" value="Peptidase_S1"/>
</dbReference>
<dbReference type="Proteomes" id="UP001497472">
    <property type="component" value="Unassembled WGS sequence"/>
</dbReference>